<proteinExistence type="predicted"/>
<evidence type="ECO:0000313" key="4">
    <source>
        <dbReference type="Proteomes" id="UP001143370"/>
    </source>
</evidence>
<evidence type="ECO:0000256" key="2">
    <source>
        <dbReference type="SAM" id="SignalP"/>
    </source>
</evidence>
<evidence type="ECO:0000313" key="3">
    <source>
        <dbReference type="EMBL" id="GLK71215.1"/>
    </source>
</evidence>
<name>A0A9W6MYR2_9HYPH</name>
<keyword evidence="2" id="KW-0732">Signal</keyword>
<evidence type="ECO:0000256" key="1">
    <source>
        <dbReference type="SAM" id="MobiDB-lite"/>
    </source>
</evidence>
<accession>A0A9W6MYR2</accession>
<dbReference type="AlphaFoldDB" id="A0A9W6MYR2"/>
<dbReference type="EMBL" id="BSFJ01000005">
    <property type="protein sequence ID" value="GLK71215.1"/>
    <property type="molecule type" value="Genomic_DNA"/>
</dbReference>
<dbReference type="Proteomes" id="UP001143370">
    <property type="component" value="Unassembled WGS sequence"/>
</dbReference>
<feature type="region of interest" description="Disordered" evidence="1">
    <location>
        <begin position="44"/>
        <end position="114"/>
    </location>
</feature>
<feature type="compositionally biased region" description="Polar residues" evidence="1">
    <location>
        <begin position="59"/>
        <end position="89"/>
    </location>
</feature>
<feature type="compositionally biased region" description="Pro residues" evidence="1">
    <location>
        <begin position="96"/>
        <end position="107"/>
    </location>
</feature>
<organism evidence="3 4">
    <name type="scientific">Ancylobacter dichloromethanicus</name>
    <dbReference type="NCBI Taxonomy" id="518825"/>
    <lineage>
        <taxon>Bacteria</taxon>
        <taxon>Pseudomonadati</taxon>
        <taxon>Pseudomonadota</taxon>
        <taxon>Alphaproteobacteria</taxon>
        <taxon>Hyphomicrobiales</taxon>
        <taxon>Xanthobacteraceae</taxon>
        <taxon>Ancylobacter</taxon>
    </lineage>
</organism>
<keyword evidence="4" id="KW-1185">Reference proteome</keyword>
<feature type="chain" id="PRO_5040836403" evidence="2">
    <location>
        <begin position="42"/>
        <end position="114"/>
    </location>
</feature>
<reference evidence="3" key="1">
    <citation type="journal article" date="2014" name="Int. J. Syst. Evol. Microbiol.">
        <title>Complete genome sequence of Corynebacterium casei LMG S-19264T (=DSM 44701T), isolated from a smear-ripened cheese.</title>
        <authorList>
            <consortium name="US DOE Joint Genome Institute (JGI-PGF)"/>
            <person name="Walter F."/>
            <person name="Albersmeier A."/>
            <person name="Kalinowski J."/>
            <person name="Ruckert C."/>
        </authorList>
    </citation>
    <scope>NUCLEOTIDE SEQUENCE</scope>
    <source>
        <strain evidence="3">VKM B-2484</strain>
    </source>
</reference>
<comment type="caution">
    <text evidence="3">The sequence shown here is derived from an EMBL/GenBank/DDBJ whole genome shotgun (WGS) entry which is preliminary data.</text>
</comment>
<sequence length="114" mass="12493">MAARAPVPYIEGREARRSVMKTFPAVLLAAATVVAATAAMAQVTTRPNPTMPQRRDSVRPNSQNLMQGPSYWTPQQRRLNVPGATSNPSLRRETEPYPPPPIPPPVRPAETPDK</sequence>
<gene>
    <name evidence="3" type="ORF">GCM10017643_13300</name>
</gene>
<protein>
    <submittedName>
        <fullName evidence="3">Uncharacterized protein</fullName>
    </submittedName>
</protein>
<reference evidence="3" key="2">
    <citation type="submission" date="2023-01" db="EMBL/GenBank/DDBJ databases">
        <authorList>
            <person name="Sun Q."/>
            <person name="Evtushenko L."/>
        </authorList>
    </citation>
    <scope>NUCLEOTIDE SEQUENCE</scope>
    <source>
        <strain evidence="3">VKM B-2484</strain>
    </source>
</reference>
<feature type="signal peptide" evidence="2">
    <location>
        <begin position="1"/>
        <end position="41"/>
    </location>
</feature>